<comment type="caution">
    <text evidence="2">The sequence shown here is derived from an EMBL/GenBank/DDBJ whole genome shotgun (WGS) entry which is preliminary data.</text>
</comment>
<dbReference type="Pfam" id="PF14087">
    <property type="entry name" value="DUF4267"/>
    <property type="match status" value="1"/>
</dbReference>
<dbReference type="RefSeq" id="WP_006369434.1">
    <property type="nucleotide sequence ID" value="NZ_CP073075.1"/>
</dbReference>
<sequence length="130" mass="13383">MTSILWWTGAAIGVVIALGIIVIGAAYLARNATNAAGFGLPTSLSPHDRGWWQVKGIRDVTTGVLVLAFLVAGTDRLPLLLGVLALIPLGDMLIVLGQHGSRSRALGIHGVTAVVLLGACVLTAVGQAPW</sequence>
<name>A0A846WI35_9ACTN</name>
<feature type="transmembrane region" description="Helical" evidence="1">
    <location>
        <begin position="108"/>
        <end position="128"/>
    </location>
</feature>
<evidence type="ECO:0000256" key="1">
    <source>
        <dbReference type="SAM" id="Phobius"/>
    </source>
</evidence>
<protein>
    <submittedName>
        <fullName evidence="2">DUF4267 domain-containing protein</fullName>
    </submittedName>
</protein>
<keyword evidence="1" id="KW-1133">Transmembrane helix</keyword>
<accession>A0A846WI35</accession>
<proteinExistence type="predicted"/>
<keyword evidence="1" id="KW-0472">Membrane</keyword>
<organism evidence="2 3">
    <name type="scientific">Gordonia polyisoprenivorans</name>
    <dbReference type="NCBI Taxonomy" id="84595"/>
    <lineage>
        <taxon>Bacteria</taxon>
        <taxon>Bacillati</taxon>
        <taxon>Actinomycetota</taxon>
        <taxon>Actinomycetes</taxon>
        <taxon>Mycobacteriales</taxon>
        <taxon>Gordoniaceae</taxon>
        <taxon>Gordonia</taxon>
    </lineage>
</organism>
<evidence type="ECO:0000313" key="3">
    <source>
        <dbReference type="Proteomes" id="UP000563898"/>
    </source>
</evidence>
<dbReference type="AlphaFoldDB" id="A0A846WI35"/>
<keyword evidence="1" id="KW-0812">Transmembrane</keyword>
<reference evidence="2 3" key="1">
    <citation type="submission" date="2020-04" db="EMBL/GenBank/DDBJ databases">
        <title>MicrobeNet Type strains.</title>
        <authorList>
            <person name="Nicholson A.C."/>
        </authorList>
    </citation>
    <scope>NUCLEOTIDE SEQUENCE [LARGE SCALE GENOMIC DNA]</scope>
    <source>
        <strain evidence="2 3">ATCC BAA-14</strain>
    </source>
</reference>
<feature type="transmembrane region" description="Helical" evidence="1">
    <location>
        <begin position="77"/>
        <end position="96"/>
    </location>
</feature>
<feature type="transmembrane region" description="Helical" evidence="1">
    <location>
        <begin position="6"/>
        <end position="29"/>
    </location>
</feature>
<evidence type="ECO:0000313" key="2">
    <source>
        <dbReference type="EMBL" id="NKY00706.1"/>
    </source>
</evidence>
<dbReference type="InterPro" id="IPR025363">
    <property type="entry name" value="DUF4267"/>
</dbReference>
<dbReference type="EMBL" id="JAAXPC010000002">
    <property type="protein sequence ID" value="NKY00706.1"/>
    <property type="molecule type" value="Genomic_DNA"/>
</dbReference>
<dbReference type="Proteomes" id="UP000563898">
    <property type="component" value="Unassembled WGS sequence"/>
</dbReference>
<gene>
    <name evidence="2" type="ORF">HGA05_03885</name>
</gene>